<dbReference type="RefSeq" id="XP_069225368.1">
    <property type="nucleotide sequence ID" value="XM_069377732.1"/>
</dbReference>
<organism evidence="3 4">
    <name type="scientific">Cladosporium halotolerans</name>
    <dbReference type="NCBI Taxonomy" id="1052096"/>
    <lineage>
        <taxon>Eukaryota</taxon>
        <taxon>Fungi</taxon>
        <taxon>Dikarya</taxon>
        <taxon>Ascomycota</taxon>
        <taxon>Pezizomycotina</taxon>
        <taxon>Dothideomycetes</taxon>
        <taxon>Dothideomycetidae</taxon>
        <taxon>Cladosporiales</taxon>
        <taxon>Cladosporiaceae</taxon>
        <taxon>Cladosporium</taxon>
    </lineage>
</organism>
<dbReference type="GeneID" id="96010570"/>
<comment type="caution">
    <text evidence="3">The sequence shown here is derived from an EMBL/GenBank/DDBJ whole genome shotgun (WGS) entry which is preliminary data.</text>
</comment>
<feature type="region of interest" description="Disordered" evidence="1">
    <location>
        <begin position="62"/>
        <end position="104"/>
    </location>
</feature>
<name>A0AB34KEC8_9PEZI</name>
<feature type="domain" description="ARS-binding protein 1 N-terminal" evidence="2">
    <location>
        <begin position="4"/>
        <end position="62"/>
    </location>
</feature>
<dbReference type="SUPFAM" id="SSF46689">
    <property type="entry name" value="Homeodomain-like"/>
    <property type="match status" value="1"/>
</dbReference>
<accession>A0AB34KEC8</accession>
<evidence type="ECO:0000259" key="2">
    <source>
        <dbReference type="Pfam" id="PF18107"/>
    </source>
</evidence>
<dbReference type="InterPro" id="IPR009057">
    <property type="entry name" value="Homeodomain-like_sf"/>
</dbReference>
<dbReference type="Proteomes" id="UP000803884">
    <property type="component" value="Unassembled WGS sequence"/>
</dbReference>
<dbReference type="AlphaFoldDB" id="A0AB34KEC8"/>
<keyword evidence="4" id="KW-1185">Reference proteome</keyword>
<protein>
    <recommendedName>
        <fullName evidence="2">ARS-binding protein 1 N-terminal domain-containing protein</fullName>
    </recommendedName>
</protein>
<feature type="compositionally biased region" description="Polar residues" evidence="1">
    <location>
        <begin position="88"/>
        <end position="104"/>
    </location>
</feature>
<proteinExistence type="predicted"/>
<dbReference type="Gene3D" id="1.10.10.60">
    <property type="entry name" value="Homeodomain-like"/>
    <property type="match status" value="1"/>
</dbReference>
<sequence length="104" mass="11997">MPPKRTAFTVIEKQSLRSYHAQHPHLNQQELRAWFESQFGKPITQGSVSQFLGSSYSHLDSAEAAPIRQPDRKRNGIRPIRTSKRRYTASSFTNRKTLSSPARW</sequence>
<evidence type="ECO:0000256" key="1">
    <source>
        <dbReference type="SAM" id="MobiDB-lite"/>
    </source>
</evidence>
<dbReference type="EMBL" id="JAAQHG020000057">
    <property type="protein sequence ID" value="KAL1582261.1"/>
    <property type="molecule type" value="Genomic_DNA"/>
</dbReference>
<reference evidence="3 4" key="1">
    <citation type="journal article" date="2020" name="Microbiol. Resour. Announc.">
        <title>Draft Genome Sequence of a Cladosporium Species Isolated from the Mesophotic Ascidian Didemnum maculosum.</title>
        <authorList>
            <person name="Gioti A."/>
            <person name="Siaperas R."/>
            <person name="Nikolaivits E."/>
            <person name="Le Goff G."/>
            <person name="Ouazzani J."/>
            <person name="Kotoulas G."/>
            <person name="Topakas E."/>
        </authorList>
    </citation>
    <scope>NUCLEOTIDE SEQUENCE [LARGE SCALE GENOMIC DNA]</scope>
    <source>
        <strain evidence="3 4">TM138-S3</strain>
    </source>
</reference>
<gene>
    <name evidence="3" type="ORF">WHR41_09128</name>
</gene>
<dbReference type="InterPro" id="IPR041188">
    <property type="entry name" value="HTH_ABP1_N"/>
</dbReference>
<dbReference type="Pfam" id="PF18107">
    <property type="entry name" value="HTH_ABP1_N"/>
    <property type="match status" value="1"/>
</dbReference>
<evidence type="ECO:0000313" key="3">
    <source>
        <dbReference type="EMBL" id="KAL1582261.1"/>
    </source>
</evidence>
<evidence type="ECO:0000313" key="4">
    <source>
        <dbReference type="Proteomes" id="UP000803884"/>
    </source>
</evidence>